<evidence type="ECO:0000313" key="1">
    <source>
        <dbReference type="EMBL" id="MFC4426478.1"/>
    </source>
</evidence>
<organism evidence="1 2">
    <name type="scientific">Deinococcus navajonensis</name>
    <dbReference type="NCBI Taxonomy" id="309884"/>
    <lineage>
        <taxon>Bacteria</taxon>
        <taxon>Thermotogati</taxon>
        <taxon>Deinococcota</taxon>
        <taxon>Deinococci</taxon>
        <taxon>Deinococcales</taxon>
        <taxon>Deinococcaceae</taxon>
        <taxon>Deinococcus</taxon>
    </lineage>
</organism>
<dbReference type="RefSeq" id="WP_380038980.1">
    <property type="nucleotide sequence ID" value="NZ_JBHSEH010000009.1"/>
</dbReference>
<name>A0ABV8XRM3_9DEIO</name>
<dbReference type="Proteomes" id="UP001595998">
    <property type="component" value="Unassembled WGS sequence"/>
</dbReference>
<evidence type="ECO:0000313" key="2">
    <source>
        <dbReference type="Proteomes" id="UP001595998"/>
    </source>
</evidence>
<protein>
    <submittedName>
        <fullName evidence="1">Uncharacterized protein</fullName>
    </submittedName>
</protein>
<dbReference type="EMBL" id="JBHSEH010000009">
    <property type="protein sequence ID" value="MFC4426478.1"/>
    <property type="molecule type" value="Genomic_DNA"/>
</dbReference>
<keyword evidence="2" id="KW-1185">Reference proteome</keyword>
<sequence>MIQEPRILAVTVRDESLYAVSKAGHLLPLYYYGPLLDPRDAVPAADLKVPEAWTQNVPFIEDWEPYARVFVRGYVPVPALSADVLPDDIEAHFTTQPRPDGSERPWTQAVYGGYPLYIFGSGEAPDPAGLEERDNPTLMFRQARRGMKYGPIAGVEGGVKVPPVDLGP</sequence>
<comment type="caution">
    <text evidence="1">The sequence shown here is derived from an EMBL/GenBank/DDBJ whole genome shotgun (WGS) entry which is preliminary data.</text>
</comment>
<gene>
    <name evidence="1" type="ORF">ACFOZ9_09655</name>
</gene>
<reference evidence="2" key="1">
    <citation type="journal article" date="2019" name="Int. J. Syst. Evol. Microbiol.">
        <title>The Global Catalogue of Microorganisms (GCM) 10K type strain sequencing project: providing services to taxonomists for standard genome sequencing and annotation.</title>
        <authorList>
            <consortium name="The Broad Institute Genomics Platform"/>
            <consortium name="The Broad Institute Genome Sequencing Center for Infectious Disease"/>
            <person name="Wu L."/>
            <person name="Ma J."/>
        </authorList>
    </citation>
    <scope>NUCLEOTIDE SEQUENCE [LARGE SCALE GENOMIC DNA]</scope>
    <source>
        <strain evidence="2">CCUG 56029</strain>
    </source>
</reference>
<proteinExistence type="predicted"/>
<accession>A0ABV8XRM3</accession>